<reference evidence="1 2" key="2">
    <citation type="journal article" date="2016" name="Genome Announc.">
        <title>Genome Sequence of Nitrosomonas communis Strain Nm2, a Mesophilic Ammonia-Oxidizing Bacterium Isolated from Mediterranean Soil.</title>
        <authorList>
            <person name="Kozlowski J.A."/>
            <person name="Kits K.D."/>
            <person name="Stein L.Y."/>
        </authorList>
    </citation>
    <scope>NUCLEOTIDE SEQUENCE [LARGE SCALE GENOMIC DNA]</scope>
    <source>
        <strain evidence="1 2">Nm2</strain>
    </source>
</reference>
<organism evidence="1 2">
    <name type="scientific">Nitrosomonas communis</name>
    <dbReference type="NCBI Taxonomy" id="44574"/>
    <lineage>
        <taxon>Bacteria</taxon>
        <taxon>Pseudomonadati</taxon>
        <taxon>Pseudomonadota</taxon>
        <taxon>Betaproteobacteria</taxon>
        <taxon>Nitrosomonadales</taxon>
        <taxon>Nitrosomonadaceae</taxon>
        <taxon>Nitrosomonas</taxon>
    </lineage>
</organism>
<proteinExistence type="predicted"/>
<evidence type="ECO:0000313" key="1">
    <source>
        <dbReference type="EMBL" id="AKH39111.1"/>
    </source>
</evidence>
<reference evidence="2" key="1">
    <citation type="submission" date="2015-05" db="EMBL/GenBank/DDBJ databases">
        <title>Draft genome of Nitrosomonas communis strain Nm2.</title>
        <authorList>
            <person name="Kozlowski J.A."/>
            <person name="Kits K.D."/>
            <person name="Stein L.Y."/>
        </authorList>
    </citation>
    <scope>NUCLEOTIDE SEQUENCE [LARGE SCALE GENOMIC DNA]</scope>
    <source>
        <strain evidence="2">Nm2</strain>
    </source>
</reference>
<dbReference type="PATRIC" id="fig|44574.3.peg.4067"/>
<dbReference type="AlphaFoldDB" id="A0A0F7KHX1"/>
<protein>
    <submittedName>
        <fullName evidence="1">Uncharacterized protein</fullName>
    </submittedName>
</protein>
<dbReference type="KEGG" id="nco:AAW31_16870"/>
<gene>
    <name evidence="1" type="ORF">AAW31_16870</name>
</gene>
<sequence length="80" mass="9319">MLRKLKACDKSDWASKIHLALFPAYHHNHLMYKMLASCLHVYMCRIALKSGNLQREADIGRIEIGSWLINSIFKFSRTLL</sequence>
<evidence type="ECO:0000313" key="2">
    <source>
        <dbReference type="Proteomes" id="UP000034156"/>
    </source>
</evidence>
<keyword evidence="2" id="KW-1185">Reference proteome</keyword>
<accession>A0A0F7KHX1</accession>
<dbReference type="Proteomes" id="UP000034156">
    <property type="component" value="Chromosome"/>
</dbReference>
<name>A0A0F7KHX1_9PROT</name>
<dbReference type="EMBL" id="CP011451">
    <property type="protein sequence ID" value="AKH39111.1"/>
    <property type="molecule type" value="Genomic_DNA"/>
</dbReference>